<sequence length="229" mass="26377">MLVKTRGIVIKYVKYQEASIIVQVFTEELGLSSFIVNGIRSPRSKRSIGYFQPFSLLDMVAYVKPNRDIQRLSEYKYFAPVHRIQQDIRKSTIVLFLSEILGKLLVHEKGDAQELLFDFLTQSILTFDAMDSEIENFHLHFLLKILPIMGLGVADGDSLIRSMELEMIEEDQRLIGFVSDVIRSDYTDSVAGSGELRFKALELILKYYEHHTDQLGEIKSLKVLHQVFK</sequence>
<dbReference type="PANTHER" id="PTHR33991">
    <property type="entry name" value="DNA REPAIR PROTEIN RECO"/>
    <property type="match status" value="1"/>
</dbReference>
<dbReference type="OrthoDB" id="9789152at2"/>
<evidence type="ECO:0000256" key="4">
    <source>
        <dbReference type="HAMAP-Rule" id="MF_00201"/>
    </source>
</evidence>
<gene>
    <name evidence="4" type="primary">recO</name>
    <name evidence="6" type="ORF">C7460_103206</name>
</gene>
<keyword evidence="1 4" id="KW-0227">DNA damage</keyword>
<comment type="function">
    <text evidence="4">Involved in DNA repair and RecF pathway recombination.</text>
</comment>
<dbReference type="Proteomes" id="UP000256779">
    <property type="component" value="Unassembled WGS sequence"/>
</dbReference>
<evidence type="ECO:0000313" key="6">
    <source>
        <dbReference type="EMBL" id="REE01689.1"/>
    </source>
</evidence>
<evidence type="ECO:0000256" key="3">
    <source>
        <dbReference type="ARBA" id="ARBA00023204"/>
    </source>
</evidence>
<dbReference type="Pfam" id="PF11967">
    <property type="entry name" value="RecO_N"/>
    <property type="match status" value="1"/>
</dbReference>
<dbReference type="InterPro" id="IPR012340">
    <property type="entry name" value="NA-bd_OB-fold"/>
</dbReference>
<dbReference type="GO" id="GO:0043590">
    <property type="term" value="C:bacterial nucleoid"/>
    <property type="evidence" value="ECO:0007669"/>
    <property type="project" value="TreeGrafter"/>
</dbReference>
<reference evidence="6 7" key="1">
    <citation type="submission" date="2018-07" db="EMBL/GenBank/DDBJ databases">
        <title>Genomic Encyclopedia of Type Strains, Phase IV (KMG-IV): sequencing the most valuable type-strain genomes for metagenomic binning, comparative biology and taxonomic classification.</title>
        <authorList>
            <person name="Goeker M."/>
        </authorList>
    </citation>
    <scope>NUCLEOTIDE SEQUENCE [LARGE SCALE GENOMIC DNA]</scope>
    <source>
        <strain evidence="6 7">DSM 4134</strain>
    </source>
</reference>
<organism evidence="6 7">
    <name type="scientific">Marinoscillum furvescens DSM 4134</name>
    <dbReference type="NCBI Taxonomy" id="1122208"/>
    <lineage>
        <taxon>Bacteria</taxon>
        <taxon>Pseudomonadati</taxon>
        <taxon>Bacteroidota</taxon>
        <taxon>Cytophagia</taxon>
        <taxon>Cytophagales</taxon>
        <taxon>Reichenbachiellaceae</taxon>
        <taxon>Marinoscillum</taxon>
    </lineage>
</organism>
<dbReference type="EMBL" id="QREG01000003">
    <property type="protein sequence ID" value="REE01689.1"/>
    <property type="molecule type" value="Genomic_DNA"/>
</dbReference>
<evidence type="ECO:0000259" key="5">
    <source>
        <dbReference type="Pfam" id="PF11967"/>
    </source>
</evidence>
<proteinExistence type="inferred from homology"/>
<dbReference type="Gene3D" id="2.40.50.140">
    <property type="entry name" value="Nucleic acid-binding proteins"/>
    <property type="match status" value="1"/>
</dbReference>
<accession>A0A3D9L7Q1</accession>
<dbReference type="NCBIfam" id="TIGR00613">
    <property type="entry name" value="reco"/>
    <property type="match status" value="1"/>
</dbReference>
<dbReference type="InterPro" id="IPR003717">
    <property type="entry name" value="RecO"/>
</dbReference>
<dbReference type="HAMAP" id="MF_00201">
    <property type="entry name" value="RecO"/>
    <property type="match status" value="1"/>
</dbReference>
<dbReference type="RefSeq" id="WP_115866968.1">
    <property type="nucleotide sequence ID" value="NZ_QREG01000003.1"/>
</dbReference>
<dbReference type="AlphaFoldDB" id="A0A3D9L7Q1"/>
<dbReference type="GO" id="GO:0006302">
    <property type="term" value="P:double-strand break repair"/>
    <property type="evidence" value="ECO:0007669"/>
    <property type="project" value="TreeGrafter"/>
</dbReference>
<feature type="domain" description="DNA replication/recombination mediator RecO N-terminal" evidence="5">
    <location>
        <begin position="1"/>
        <end position="77"/>
    </location>
</feature>
<evidence type="ECO:0000256" key="2">
    <source>
        <dbReference type="ARBA" id="ARBA00023172"/>
    </source>
</evidence>
<evidence type="ECO:0000256" key="1">
    <source>
        <dbReference type="ARBA" id="ARBA00022763"/>
    </source>
</evidence>
<comment type="similarity">
    <text evidence="4">Belongs to the RecO family.</text>
</comment>
<dbReference type="SUPFAM" id="SSF50249">
    <property type="entry name" value="Nucleic acid-binding proteins"/>
    <property type="match status" value="1"/>
</dbReference>
<comment type="caution">
    <text evidence="6">The sequence shown here is derived from an EMBL/GenBank/DDBJ whole genome shotgun (WGS) entry which is preliminary data.</text>
</comment>
<dbReference type="InterPro" id="IPR022572">
    <property type="entry name" value="DNA_rep/recomb_RecO_N"/>
</dbReference>
<dbReference type="GO" id="GO:0006310">
    <property type="term" value="P:DNA recombination"/>
    <property type="evidence" value="ECO:0007669"/>
    <property type="project" value="UniProtKB-UniRule"/>
</dbReference>
<dbReference type="Pfam" id="PF02565">
    <property type="entry name" value="RecO_C"/>
    <property type="match status" value="1"/>
</dbReference>
<dbReference type="PANTHER" id="PTHR33991:SF1">
    <property type="entry name" value="DNA REPAIR PROTEIN RECO"/>
    <property type="match status" value="1"/>
</dbReference>
<name>A0A3D9L7Q1_MARFU</name>
<keyword evidence="2 4" id="KW-0233">DNA recombination</keyword>
<keyword evidence="7" id="KW-1185">Reference proteome</keyword>
<protein>
    <recommendedName>
        <fullName evidence="4">DNA repair protein RecO</fullName>
    </recommendedName>
    <alternativeName>
        <fullName evidence="4">Recombination protein O</fullName>
    </alternativeName>
</protein>
<evidence type="ECO:0000313" key="7">
    <source>
        <dbReference type="Proteomes" id="UP000256779"/>
    </source>
</evidence>
<keyword evidence="3 4" id="KW-0234">DNA repair</keyword>